<evidence type="ECO:0000256" key="1">
    <source>
        <dbReference type="SAM" id="MobiDB-lite"/>
    </source>
</evidence>
<dbReference type="InterPro" id="IPR044925">
    <property type="entry name" value="His-Me_finger_sf"/>
</dbReference>
<reference evidence="3" key="1">
    <citation type="journal article" date="2019" name="Int. J. Syst. Evol. Microbiol.">
        <title>The Global Catalogue of Microorganisms (GCM) 10K type strain sequencing project: providing services to taxonomists for standard genome sequencing and annotation.</title>
        <authorList>
            <consortium name="The Broad Institute Genomics Platform"/>
            <consortium name="The Broad Institute Genome Sequencing Center for Infectious Disease"/>
            <person name="Wu L."/>
            <person name="Ma J."/>
        </authorList>
    </citation>
    <scope>NUCLEOTIDE SEQUENCE [LARGE SCALE GENOMIC DNA]</scope>
    <source>
        <strain evidence="3">JCM 15614</strain>
    </source>
</reference>
<sequence>MEYGKYCTDCGAVRPASAFTRDKRRKDGLAFYCRDHARQRVRESKLRRLGPPQSRHRLDRVVPDGSKWCPDCDQIKPFNDFPGTRANASGRHTYCKPCHNARGRATLEKQGGSRSYHLKRRYGITADDADQMLKHQGGLCAICRAAPAVHVDHDHATGAVRALLCFNCNGGLGQFKDDPGVLRAAADYVRFHTLSQHVLAACAAAGIGPVRAIRPGEPPVGSDRRPGGRSTSTRTTGRTSGSRRRKTAGEADG</sequence>
<keyword evidence="3" id="KW-1185">Reference proteome</keyword>
<proteinExistence type="predicted"/>
<dbReference type="Gene3D" id="3.40.1800.10">
    <property type="entry name" value="His-Me finger endonucleases"/>
    <property type="match status" value="1"/>
</dbReference>
<name>A0ABP6P7F9_9ACTN</name>
<evidence type="ECO:0000313" key="2">
    <source>
        <dbReference type="EMBL" id="GAA3167552.1"/>
    </source>
</evidence>
<dbReference type="InterPro" id="IPR038563">
    <property type="entry name" value="Endonuclease_7_sf"/>
</dbReference>
<protein>
    <recommendedName>
        <fullName evidence="4">Recombination endonuclease VII</fullName>
    </recommendedName>
</protein>
<evidence type="ECO:0008006" key="4">
    <source>
        <dbReference type="Google" id="ProtNLM"/>
    </source>
</evidence>
<dbReference type="InterPro" id="IPR004211">
    <property type="entry name" value="Endonuclease_7"/>
</dbReference>
<accession>A0ABP6P7F9</accession>
<gene>
    <name evidence="2" type="ORF">GCM10010531_20390</name>
</gene>
<dbReference type="SUPFAM" id="SSF54060">
    <property type="entry name" value="His-Me finger endonucleases"/>
    <property type="match status" value="1"/>
</dbReference>
<evidence type="ECO:0000313" key="3">
    <source>
        <dbReference type="Proteomes" id="UP001499924"/>
    </source>
</evidence>
<comment type="caution">
    <text evidence="2">The sequence shown here is derived from an EMBL/GenBank/DDBJ whole genome shotgun (WGS) entry which is preliminary data.</text>
</comment>
<dbReference type="Pfam" id="PF02945">
    <property type="entry name" value="Endonuclease_7"/>
    <property type="match status" value="1"/>
</dbReference>
<organism evidence="2 3">
    <name type="scientific">Blastococcus jejuensis</name>
    <dbReference type="NCBI Taxonomy" id="351224"/>
    <lineage>
        <taxon>Bacteria</taxon>
        <taxon>Bacillati</taxon>
        <taxon>Actinomycetota</taxon>
        <taxon>Actinomycetes</taxon>
        <taxon>Geodermatophilales</taxon>
        <taxon>Geodermatophilaceae</taxon>
        <taxon>Blastococcus</taxon>
    </lineage>
</organism>
<dbReference type="EMBL" id="BAAAVV010000004">
    <property type="protein sequence ID" value="GAA3167552.1"/>
    <property type="molecule type" value="Genomic_DNA"/>
</dbReference>
<feature type="region of interest" description="Disordered" evidence="1">
    <location>
        <begin position="212"/>
        <end position="253"/>
    </location>
</feature>
<feature type="compositionally biased region" description="Low complexity" evidence="1">
    <location>
        <begin position="228"/>
        <end position="240"/>
    </location>
</feature>
<dbReference type="RefSeq" id="WP_344688734.1">
    <property type="nucleotide sequence ID" value="NZ_BAAAVV010000004.1"/>
</dbReference>
<dbReference type="Proteomes" id="UP001499924">
    <property type="component" value="Unassembled WGS sequence"/>
</dbReference>